<keyword evidence="3" id="KW-1185">Reference proteome</keyword>
<reference evidence="2 3" key="1">
    <citation type="submission" date="2016-11" db="EMBL/GenBank/DDBJ databases">
        <title>The macronuclear genome of Stentor coeruleus: a giant cell with tiny introns.</title>
        <authorList>
            <person name="Slabodnick M."/>
            <person name="Ruby J.G."/>
            <person name="Reiff S.B."/>
            <person name="Swart E.C."/>
            <person name="Gosai S."/>
            <person name="Prabakaran S."/>
            <person name="Witkowska E."/>
            <person name="Larue G.E."/>
            <person name="Fisher S."/>
            <person name="Freeman R.M."/>
            <person name="Gunawardena J."/>
            <person name="Chu W."/>
            <person name="Stover N.A."/>
            <person name="Gregory B.D."/>
            <person name="Nowacki M."/>
            <person name="Derisi J."/>
            <person name="Roy S.W."/>
            <person name="Marshall W.F."/>
            <person name="Sood P."/>
        </authorList>
    </citation>
    <scope>NUCLEOTIDE SEQUENCE [LARGE SCALE GENOMIC DNA]</scope>
    <source>
        <strain evidence="2">WM001</strain>
    </source>
</reference>
<dbReference type="Proteomes" id="UP000187209">
    <property type="component" value="Unassembled WGS sequence"/>
</dbReference>
<evidence type="ECO:0000256" key="1">
    <source>
        <dbReference type="SAM" id="MobiDB-lite"/>
    </source>
</evidence>
<dbReference type="EMBL" id="MPUH01000715">
    <property type="protein sequence ID" value="OMJ75013.1"/>
    <property type="molecule type" value="Genomic_DNA"/>
</dbReference>
<feature type="compositionally biased region" description="Basic and acidic residues" evidence="1">
    <location>
        <begin position="66"/>
        <end position="85"/>
    </location>
</feature>
<evidence type="ECO:0000313" key="2">
    <source>
        <dbReference type="EMBL" id="OMJ75013.1"/>
    </source>
</evidence>
<accession>A0A1R2BE16</accession>
<comment type="caution">
    <text evidence="2">The sequence shown here is derived from an EMBL/GenBank/DDBJ whole genome shotgun (WGS) entry which is preliminary data.</text>
</comment>
<dbReference type="AlphaFoldDB" id="A0A1R2BE16"/>
<feature type="region of interest" description="Disordered" evidence="1">
    <location>
        <begin position="61"/>
        <end position="106"/>
    </location>
</feature>
<gene>
    <name evidence="2" type="ORF">SteCoe_25931</name>
</gene>
<name>A0A1R2BE16_9CILI</name>
<protein>
    <submittedName>
        <fullName evidence="2">Uncharacterized protein</fullName>
    </submittedName>
</protein>
<organism evidence="2 3">
    <name type="scientific">Stentor coeruleus</name>
    <dbReference type="NCBI Taxonomy" id="5963"/>
    <lineage>
        <taxon>Eukaryota</taxon>
        <taxon>Sar</taxon>
        <taxon>Alveolata</taxon>
        <taxon>Ciliophora</taxon>
        <taxon>Postciliodesmatophora</taxon>
        <taxon>Heterotrichea</taxon>
        <taxon>Heterotrichida</taxon>
        <taxon>Stentoridae</taxon>
        <taxon>Stentor</taxon>
    </lineage>
</organism>
<sequence>MKCFKRQNSDDSERPNYFISLTPLKEIGVSESPLLSPQLFNTNSLSPIYRPKPKFKSIKSMTDMLESEKHHREESESYSDSEIRSRSLNLSKNETSKKHKDNIKISNLSKHNRSRYCVIY</sequence>
<evidence type="ECO:0000313" key="3">
    <source>
        <dbReference type="Proteomes" id="UP000187209"/>
    </source>
</evidence>
<proteinExistence type="predicted"/>